<gene>
    <name evidence="13" type="primary">FGD6</name>
    <name evidence="13" type="synonym">LOC115595328</name>
</gene>
<keyword evidence="2" id="KW-0963">Cytoplasm</keyword>
<dbReference type="FunFam" id="2.30.29.30:FF:000158">
    <property type="entry name" value="FYVE, RhoGEF and PH domain containing 6"/>
    <property type="match status" value="1"/>
</dbReference>
<dbReference type="Gene3D" id="2.30.29.30">
    <property type="entry name" value="Pleckstrin-homology domain (PH domain)/Phosphotyrosine-binding domain (PTB)"/>
    <property type="match status" value="2"/>
</dbReference>
<dbReference type="InterPro" id="IPR013083">
    <property type="entry name" value="Znf_RING/FYVE/PHD"/>
</dbReference>
<feature type="domain" description="DH" evidence="11">
    <location>
        <begin position="717"/>
        <end position="833"/>
    </location>
</feature>
<dbReference type="GO" id="GO:0005085">
    <property type="term" value="F:guanyl-nucleotide exchange factor activity"/>
    <property type="evidence" value="ECO:0007669"/>
    <property type="project" value="UniProtKB-KW"/>
</dbReference>
<dbReference type="InterPro" id="IPR001849">
    <property type="entry name" value="PH_domain"/>
</dbReference>
<evidence type="ECO:0000256" key="1">
    <source>
        <dbReference type="ARBA" id="ARBA00004245"/>
    </source>
</evidence>
<feature type="compositionally biased region" description="Polar residues" evidence="9">
    <location>
        <begin position="402"/>
        <end position="420"/>
    </location>
</feature>
<dbReference type="Gene3D" id="1.20.900.10">
    <property type="entry name" value="Dbl homology (DH) domain"/>
    <property type="match status" value="1"/>
</dbReference>
<dbReference type="InterPro" id="IPR000306">
    <property type="entry name" value="Znf_FYVE"/>
</dbReference>
<dbReference type="InterPro" id="IPR011993">
    <property type="entry name" value="PH-like_dom_sf"/>
</dbReference>
<feature type="domain" description="FYVE-type" evidence="12">
    <location>
        <begin position="1039"/>
        <end position="1098"/>
    </location>
</feature>
<evidence type="ECO:0000256" key="9">
    <source>
        <dbReference type="SAM" id="MobiDB-lite"/>
    </source>
</evidence>
<proteinExistence type="predicted"/>
<evidence type="ECO:0000256" key="5">
    <source>
        <dbReference type="ARBA" id="ARBA00022771"/>
    </source>
</evidence>
<dbReference type="PANTHER" id="PTHR12673">
    <property type="entry name" value="FACIOGENITAL DYSPLASIA PROTEIN"/>
    <property type="match status" value="1"/>
</dbReference>
<dbReference type="Ensembl" id="ENSSAUT00010046829.1">
    <property type="protein sequence ID" value="ENSSAUP00010044525.1"/>
    <property type="gene ID" value="ENSSAUG00010018251.1"/>
</dbReference>
<dbReference type="GO" id="GO:0005737">
    <property type="term" value="C:cytoplasm"/>
    <property type="evidence" value="ECO:0007669"/>
    <property type="project" value="TreeGrafter"/>
</dbReference>
<evidence type="ECO:0000256" key="4">
    <source>
        <dbReference type="ARBA" id="ARBA00022723"/>
    </source>
</evidence>
<accession>A0A671X6J3</accession>
<dbReference type="GO" id="GO:0005856">
    <property type="term" value="C:cytoskeleton"/>
    <property type="evidence" value="ECO:0007669"/>
    <property type="project" value="UniProtKB-SubCell"/>
</dbReference>
<dbReference type="SMART" id="SM00233">
    <property type="entry name" value="PH"/>
    <property type="match status" value="2"/>
</dbReference>
<feature type="region of interest" description="Disordered" evidence="9">
    <location>
        <begin position="537"/>
        <end position="568"/>
    </location>
</feature>
<dbReference type="InterPro" id="IPR000219">
    <property type="entry name" value="DH_dom"/>
</dbReference>
<feature type="region of interest" description="Disordered" evidence="9">
    <location>
        <begin position="362"/>
        <end position="438"/>
    </location>
</feature>
<dbReference type="GeneTree" id="ENSGT00940000156334"/>
<feature type="region of interest" description="Disordered" evidence="9">
    <location>
        <begin position="469"/>
        <end position="522"/>
    </location>
</feature>
<name>A0A671X6J3_SPAAU</name>
<reference evidence="13" key="2">
    <citation type="submission" date="2025-08" db="UniProtKB">
        <authorList>
            <consortium name="Ensembl"/>
        </authorList>
    </citation>
    <scope>IDENTIFICATION</scope>
</reference>
<dbReference type="PROSITE" id="PS50003">
    <property type="entry name" value="PH_DOMAIN"/>
    <property type="match status" value="2"/>
</dbReference>
<dbReference type="Pfam" id="PF00169">
    <property type="entry name" value="PH"/>
    <property type="match status" value="2"/>
</dbReference>
<dbReference type="CDD" id="cd00160">
    <property type="entry name" value="RhoGEF"/>
    <property type="match status" value="1"/>
</dbReference>
<dbReference type="CDD" id="cd13237">
    <property type="entry name" value="PH2_FGD5_FGD6"/>
    <property type="match status" value="1"/>
</dbReference>
<dbReference type="InterPro" id="IPR017455">
    <property type="entry name" value="Znf_FYVE-rel"/>
</dbReference>
<dbReference type="GO" id="GO:0008270">
    <property type="term" value="F:zinc ion binding"/>
    <property type="evidence" value="ECO:0007669"/>
    <property type="project" value="UniProtKB-KW"/>
</dbReference>
<dbReference type="CDD" id="cd15743">
    <property type="entry name" value="FYVE_FGD6"/>
    <property type="match status" value="1"/>
</dbReference>
<keyword evidence="6" id="KW-0862">Zinc</keyword>
<evidence type="ECO:0000259" key="12">
    <source>
        <dbReference type="PROSITE" id="PS50178"/>
    </source>
</evidence>
<keyword evidence="7" id="KW-0206">Cytoskeleton</keyword>
<dbReference type="InterPro" id="IPR051092">
    <property type="entry name" value="FYVE_RhoGEF_PH"/>
</dbReference>
<evidence type="ECO:0000259" key="10">
    <source>
        <dbReference type="PROSITE" id="PS50003"/>
    </source>
</evidence>
<evidence type="ECO:0000256" key="3">
    <source>
        <dbReference type="ARBA" id="ARBA00022658"/>
    </source>
</evidence>
<keyword evidence="3" id="KW-0344">Guanine-nucleotide releasing factor</keyword>
<dbReference type="Pfam" id="PF00621">
    <property type="entry name" value="RhoGEF"/>
    <property type="match status" value="1"/>
</dbReference>
<evidence type="ECO:0000313" key="14">
    <source>
        <dbReference type="Proteomes" id="UP000472265"/>
    </source>
</evidence>
<organism evidence="13 14">
    <name type="scientific">Sparus aurata</name>
    <name type="common">Gilthead sea bream</name>
    <dbReference type="NCBI Taxonomy" id="8175"/>
    <lineage>
        <taxon>Eukaryota</taxon>
        <taxon>Metazoa</taxon>
        <taxon>Chordata</taxon>
        <taxon>Craniata</taxon>
        <taxon>Vertebrata</taxon>
        <taxon>Euteleostomi</taxon>
        <taxon>Actinopterygii</taxon>
        <taxon>Neopterygii</taxon>
        <taxon>Teleostei</taxon>
        <taxon>Neoteleostei</taxon>
        <taxon>Acanthomorphata</taxon>
        <taxon>Eupercaria</taxon>
        <taxon>Spariformes</taxon>
        <taxon>Sparidae</taxon>
        <taxon>Sparus</taxon>
    </lineage>
</organism>
<evidence type="ECO:0000313" key="13">
    <source>
        <dbReference type="Ensembl" id="ENSSAUP00010044525.1"/>
    </source>
</evidence>
<protein>
    <submittedName>
        <fullName evidence="13">FYVE, RhoGEF and PH domain containing 6</fullName>
    </submittedName>
</protein>
<dbReference type="PANTHER" id="PTHR12673:SF12">
    <property type="entry name" value="FYVE, RHOGEF AND PH DOMAIN-CONTAINING PROTEIN 6"/>
    <property type="match status" value="1"/>
</dbReference>
<dbReference type="SMART" id="SM00064">
    <property type="entry name" value="FYVE"/>
    <property type="match status" value="1"/>
</dbReference>
<dbReference type="SUPFAM" id="SSF50729">
    <property type="entry name" value="PH domain-like"/>
    <property type="match status" value="2"/>
</dbReference>
<reference evidence="13" key="3">
    <citation type="submission" date="2025-09" db="UniProtKB">
        <authorList>
            <consortium name="Ensembl"/>
        </authorList>
    </citation>
    <scope>IDENTIFICATION</scope>
</reference>
<dbReference type="PROSITE" id="PS50010">
    <property type="entry name" value="DH_2"/>
    <property type="match status" value="1"/>
</dbReference>
<feature type="domain" description="PH" evidence="10">
    <location>
        <begin position="1139"/>
        <end position="1235"/>
    </location>
</feature>
<dbReference type="PROSITE" id="PS50178">
    <property type="entry name" value="ZF_FYVE"/>
    <property type="match status" value="1"/>
</dbReference>
<feature type="compositionally biased region" description="Pro residues" evidence="9">
    <location>
        <begin position="492"/>
        <end position="507"/>
    </location>
</feature>
<feature type="compositionally biased region" description="Polar residues" evidence="9">
    <location>
        <begin position="32"/>
        <end position="42"/>
    </location>
</feature>
<evidence type="ECO:0000256" key="6">
    <source>
        <dbReference type="ARBA" id="ARBA00022833"/>
    </source>
</evidence>
<feature type="region of interest" description="Disordered" evidence="9">
    <location>
        <begin position="153"/>
        <end position="216"/>
    </location>
</feature>
<evidence type="ECO:0000256" key="2">
    <source>
        <dbReference type="ARBA" id="ARBA00022490"/>
    </source>
</evidence>
<dbReference type="InterPro" id="IPR035899">
    <property type="entry name" value="DBL_dom_sf"/>
</dbReference>
<reference evidence="13" key="1">
    <citation type="submission" date="2021-04" db="EMBL/GenBank/DDBJ databases">
        <authorList>
            <consortium name="Wellcome Sanger Institute Data Sharing"/>
        </authorList>
    </citation>
    <scope>NUCLEOTIDE SEQUENCE [LARGE SCALE GENOMIC DNA]</scope>
</reference>
<keyword evidence="5 8" id="KW-0863">Zinc-finger</keyword>
<sequence>GVKKPPLAPKPKLPSTTKPSPPPIAPKPGLLIQSSVVSQPSPATLKRTKPAVAPKPCIRKSTASSPPVSPLPPKPRESLILSQEQEEALGDSLSLLNSKNGILSETNKRESDYIIPTCSCGLEDSSQCQHLENGSTTEFESGLHKEVLQNGISTEGFTGSRGQEKPEHGEEGVAVERGEGGGVSRKPRDKPQRQRHLDKVLVNKEDQNGKASETVKHQAIAFSEPDVPKVDVQTVAQNTSLTDSKSACDVAGSIIFSSSIAPHESPPELFHVERSEPISKASPTRLHPDSQVPAAPSKPLPVPHPRKLKKPALVRQDGVEGSAQDQVVAVEEQKLGLEVREAERKLNLACLSLSAHSEMRKRNSCHDTLPQKDSGFGEDEANAPIPPPRQTSLSPRLHRSVPSLNKNASHSLVMLSQSDSMSHEKEDEYHRVEEDEEDGYGDFERYPITHSLPKQIKLGCHPALANARKAFSAEDQQSPRAPPRKPQRHSLPAPPPPSFCPPAPPHANTPMRELPAPPQEKTAWRFTRPCVTFFSRQMPTRSSVPPKGRAPALGGKQRAQSFSAADLATRADSQKRSLSFRKLLELRLSVKMLPKLLAKGGQSLDCTSTESIRGDKSLERPKSCIGEADFRGEGGEESVEYENVPLYEEIPEYMNLPFHSARLGWPHDSDADESDIYEVQDPYHRYHDHEYERYGDSQKFEICLAKDSQEDEMKRKKVVHIAQEIMSSEKDFRDAVAKATRQNGKPVVDERILSQILYYLPQLYQLNRDLLRELEERVAHWSDHQRLSDIFVQKGPYLKMYSTYIRQFDNNVALLDEQCRKNTAFAAVVKEFEVGLISLLILIVFYYLKNLPEDSEDYKDTQAALSIVKEVANHANDIMKQGDNFQKLMHIQYSLNGHHEIVQPGRVFLKEGTLMKLSRKVMQPRMFFLFNDALMYTTPVQSGQYKLNSVLSLAGMKVSKPSQEAYQNELNIESVERSFILSASSATERDEWLEAIAKAIDDYTKKKITFISSRSQEEAECVVDSGAPLGSKAPIWIPDLRATMCMICTCEFTLTWRRHHCRACGKVVCQACSANKYYLEYLKNQPARVCDHCFAKLQENSDRCASSSVSPIKSGAFSFTRKQKKIPAALKEVSANTENSSMSGYLNRSKGNKKQWKRLWFVIKNKVLYTYAASEDVAALESQPLLGFFLREEKNGPAQKLQFKLYHKNTLFYIFKADDIPTAQRWIEAFQEAMILEQ</sequence>
<keyword evidence="4" id="KW-0479">Metal-binding</keyword>
<dbReference type="SUPFAM" id="SSF48065">
    <property type="entry name" value="DBL homology domain (DH-domain)"/>
    <property type="match status" value="1"/>
</dbReference>
<dbReference type="Gene3D" id="3.30.40.10">
    <property type="entry name" value="Zinc/RING finger domain, C3HC4 (zinc finger)"/>
    <property type="match status" value="1"/>
</dbReference>
<keyword evidence="14" id="KW-1185">Reference proteome</keyword>
<dbReference type="Pfam" id="PF01363">
    <property type="entry name" value="FYVE"/>
    <property type="match status" value="1"/>
</dbReference>
<dbReference type="AlphaFoldDB" id="A0A671X6J3"/>
<evidence type="ECO:0000256" key="8">
    <source>
        <dbReference type="PROSITE-ProRule" id="PRU00091"/>
    </source>
</evidence>
<feature type="compositionally biased region" description="Pro residues" evidence="9">
    <location>
        <begin position="1"/>
        <end position="12"/>
    </location>
</feature>
<evidence type="ECO:0000256" key="7">
    <source>
        <dbReference type="ARBA" id="ARBA00023212"/>
    </source>
</evidence>
<comment type="subcellular location">
    <subcellularLocation>
        <location evidence="1">Cytoplasm</location>
        <location evidence="1">Cytoskeleton</location>
    </subcellularLocation>
</comment>
<evidence type="ECO:0000259" key="11">
    <source>
        <dbReference type="PROSITE" id="PS50010"/>
    </source>
</evidence>
<dbReference type="Proteomes" id="UP000472265">
    <property type="component" value="Chromosome 14"/>
</dbReference>
<feature type="region of interest" description="Disordered" evidence="9">
    <location>
        <begin position="1"/>
        <end position="79"/>
    </location>
</feature>
<feature type="compositionally biased region" description="Basic and acidic residues" evidence="9">
    <location>
        <begin position="162"/>
        <end position="179"/>
    </location>
</feature>
<feature type="domain" description="PH" evidence="10">
    <location>
        <begin position="907"/>
        <end position="1001"/>
    </location>
</feature>
<feature type="region of interest" description="Disordered" evidence="9">
    <location>
        <begin position="277"/>
        <end position="306"/>
    </location>
</feature>
<dbReference type="SMART" id="SM00325">
    <property type="entry name" value="RhoGEF"/>
    <property type="match status" value="1"/>
</dbReference>
<feature type="compositionally biased region" description="Basic and acidic residues" evidence="9">
    <location>
        <begin position="421"/>
        <end position="433"/>
    </location>
</feature>
<feature type="compositionally biased region" description="Basic and acidic residues" evidence="9">
    <location>
        <begin position="189"/>
        <end position="216"/>
    </location>
</feature>